<name>A0A5E5BL86_9BURK</name>
<reference evidence="1 2" key="1">
    <citation type="submission" date="2019-08" db="EMBL/GenBank/DDBJ databases">
        <authorList>
            <person name="Peeters C."/>
        </authorList>
    </citation>
    <scope>NUCLEOTIDE SEQUENCE [LARGE SCALE GENOMIC DNA]</scope>
    <source>
        <strain evidence="1 2">LMG 31121</strain>
    </source>
</reference>
<protein>
    <submittedName>
        <fullName evidence="1">Uncharacterized protein</fullName>
    </submittedName>
</protein>
<dbReference type="Proteomes" id="UP000335538">
    <property type="component" value="Unassembled WGS sequence"/>
</dbReference>
<gene>
    <name evidence="1" type="ORF">PSP31121_05446</name>
</gene>
<evidence type="ECO:0000313" key="2">
    <source>
        <dbReference type="Proteomes" id="UP000335538"/>
    </source>
</evidence>
<dbReference type="EMBL" id="CABPSR010000036">
    <property type="protein sequence ID" value="VVE85815.1"/>
    <property type="molecule type" value="Genomic_DNA"/>
</dbReference>
<evidence type="ECO:0000313" key="1">
    <source>
        <dbReference type="EMBL" id="VVE85815.1"/>
    </source>
</evidence>
<proteinExistence type="predicted"/>
<dbReference type="AlphaFoldDB" id="A0A5E5BL86"/>
<accession>A0A5E5BL86</accession>
<sequence>MLAKLLGQFRQEPIDAQYLDARVSSFKFPKYAL</sequence>
<organism evidence="1 2">
    <name type="scientific">Pandoraea sputorum</name>
    <dbReference type="NCBI Taxonomy" id="93222"/>
    <lineage>
        <taxon>Bacteria</taxon>
        <taxon>Pseudomonadati</taxon>
        <taxon>Pseudomonadota</taxon>
        <taxon>Betaproteobacteria</taxon>
        <taxon>Burkholderiales</taxon>
        <taxon>Burkholderiaceae</taxon>
        <taxon>Pandoraea</taxon>
    </lineage>
</organism>